<dbReference type="Pfam" id="PF01221">
    <property type="entry name" value="Dynein_light"/>
    <property type="match status" value="1"/>
</dbReference>
<dbReference type="Gene3D" id="3.30.740.10">
    <property type="entry name" value="Protein Inhibitor Of Neuronal Nitric Oxide Synthase"/>
    <property type="match status" value="1"/>
</dbReference>
<dbReference type="AlphaFoldDB" id="A0A4W2IB20"/>
<name>A0A4W2IB20_BOBOX</name>
<dbReference type="InterPro" id="IPR037177">
    <property type="entry name" value="DLC_sf"/>
</dbReference>
<proteinExistence type="predicted"/>
<reference evidence="2" key="1">
    <citation type="submission" date="2018-11" db="EMBL/GenBank/DDBJ databases">
        <title>Haplotype-resolved cattle genomes.</title>
        <authorList>
            <person name="Low W.Y."/>
            <person name="Tearle R."/>
            <person name="Bickhart D.M."/>
            <person name="Rosen B.D."/>
            <person name="Koren S."/>
            <person name="Rhie A."/>
            <person name="Hiendleder S."/>
            <person name="Phillippy A.M."/>
            <person name="Smith T.P.L."/>
            <person name="Williams J.L."/>
        </authorList>
    </citation>
    <scope>NUCLEOTIDE SEQUENCE [LARGE SCALE GENOMIC DNA]</scope>
</reference>
<dbReference type="GeneTree" id="ENSGT00940000172072"/>
<organism evidence="1 2">
    <name type="scientific">Bos indicus x Bos taurus</name>
    <name type="common">Hybrid cattle</name>
    <dbReference type="NCBI Taxonomy" id="30522"/>
    <lineage>
        <taxon>Eukaryota</taxon>
        <taxon>Metazoa</taxon>
        <taxon>Chordata</taxon>
        <taxon>Craniata</taxon>
        <taxon>Vertebrata</taxon>
        <taxon>Euteleostomi</taxon>
        <taxon>Mammalia</taxon>
        <taxon>Eutheria</taxon>
        <taxon>Laurasiatheria</taxon>
        <taxon>Artiodactyla</taxon>
        <taxon>Ruminantia</taxon>
        <taxon>Pecora</taxon>
        <taxon>Bovidae</taxon>
        <taxon>Bovinae</taxon>
        <taxon>Bos</taxon>
    </lineage>
</organism>
<dbReference type="GO" id="GO:0007017">
    <property type="term" value="P:microtubule-based process"/>
    <property type="evidence" value="ECO:0007669"/>
    <property type="project" value="InterPro"/>
</dbReference>
<evidence type="ECO:0000313" key="2">
    <source>
        <dbReference type="Proteomes" id="UP000429181"/>
    </source>
</evidence>
<accession>A0A4W2IB20</accession>
<dbReference type="Proteomes" id="UP000429181">
    <property type="component" value="Unassembled WGS sequence"/>
</dbReference>
<dbReference type="GO" id="GO:0030286">
    <property type="term" value="C:dynein complex"/>
    <property type="evidence" value="ECO:0007669"/>
    <property type="project" value="InterPro"/>
</dbReference>
<protein>
    <submittedName>
        <fullName evidence="1">Uncharacterized protein</fullName>
    </submittedName>
</protein>
<dbReference type="SMART" id="SM01375">
    <property type="entry name" value="Dynein_light"/>
    <property type="match status" value="1"/>
</dbReference>
<dbReference type="Ensembl" id="ENSBIXT00005034643.1">
    <property type="protein sequence ID" value="ENSBIXP00005041127.1"/>
    <property type="gene ID" value="ENSBIXG00005024032.1"/>
</dbReference>
<reference evidence="1" key="2">
    <citation type="submission" date="2025-08" db="UniProtKB">
        <authorList>
            <consortium name="Ensembl"/>
        </authorList>
    </citation>
    <scope>IDENTIFICATION</scope>
</reference>
<evidence type="ECO:0000313" key="1">
    <source>
        <dbReference type="Ensembl" id="ENSBIXP00005041127.1"/>
    </source>
</evidence>
<dbReference type="InterPro" id="IPR001372">
    <property type="entry name" value="Dynein_light_chain_typ-1/2"/>
</dbReference>
<sequence length="66" mass="7837">AEDRVEIKNADMSEEMQRDWVECAAQALEKYNIKKDITAHIKKDTFLKRSFCDNCYRVLWALGLKR</sequence>
<dbReference type="SUPFAM" id="SSF54648">
    <property type="entry name" value="DLC"/>
    <property type="match status" value="1"/>
</dbReference>